<accession>A0A6P6YKN6</accession>
<dbReference type="Proteomes" id="UP000515146">
    <property type="component" value="Unplaced"/>
</dbReference>
<proteinExistence type="predicted"/>
<evidence type="ECO:0000313" key="3">
    <source>
        <dbReference type="RefSeq" id="XP_027205464.1"/>
    </source>
</evidence>
<feature type="compositionally biased region" description="Basic residues" evidence="1">
    <location>
        <begin position="31"/>
        <end position="52"/>
    </location>
</feature>
<name>A0A6P6YKN6_DERPT</name>
<feature type="non-terminal residue" evidence="3">
    <location>
        <position position="1"/>
    </location>
</feature>
<reference evidence="3" key="1">
    <citation type="submission" date="2025-08" db="UniProtKB">
        <authorList>
            <consortium name="RefSeq"/>
        </authorList>
    </citation>
    <scope>IDENTIFICATION</scope>
    <source>
        <strain evidence="3">Airmid</strain>
    </source>
</reference>
<dbReference type="RefSeq" id="XP_027205464.1">
    <property type="nucleotide sequence ID" value="XM_027349663.1"/>
</dbReference>
<feature type="compositionally biased region" description="Low complexity" evidence="1">
    <location>
        <begin position="14"/>
        <end position="23"/>
    </location>
</feature>
<dbReference type="InParanoid" id="A0A6P6YKN6"/>
<sequence length="52" mass="5908">ARPGSLRTRRARTAARTPARRPAQTVCSSRRASKSKPRRFGVRRQSCRAQRS</sequence>
<feature type="region of interest" description="Disordered" evidence="1">
    <location>
        <begin position="1"/>
        <end position="52"/>
    </location>
</feature>
<gene>
    <name evidence="3" type="primary">LOC113799072</name>
</gene>
<keyword evidence="2" id="KW-1185">Reference proteome</keyword>
<evidence type="ECO:0000256" key="1">
    <source>
        <dbReference type="SAM" id="MobiDB-lite"/>
    </source>
</evidence>
<evidence type="ECO:0000313" key="2">
    <source>
        <dbReference type="Proteomes" id="UP000515146"/>
    </source>
</evidence>
<dbReference type="KEGG" id="dpte:113799072"/>
<protein>
    <submittedName>
        <fullName evidence="3">Uncharacterized protein LOC113799072</fullName>
    </submittedName>
</protein>
<dbReference type="AlphaFoldDB" id="A0A6P6YKN6"/>
<organism evidence="2 3">
    <name type="scientific">Dermatophagoides pteronyssinus</name>
    <name type="common">European house dust mite</name>
    <dbReference type="NCBI Taxonomy" id="6956"/>
    <lineage>
        <taxon>Eukaryota</taxon>
        <taxon>Metazoa</taxon>
        <taxon>Ecdysozoa</taxon>
        <taxon>Arthropoda</taxon>
        <taxon>Chelicerata</taxon>
        <taxon>Arachnida</taxon>
        <taxon>Acari</taxon>
        <taxon>Acariformes</taxon>
        <taxon>Sarcoptiformes</taxon>
        <taxon>Astigmata</taxon>
        <taxon>Psoroptidia</taxon>
        <taxon>Analgoidea</taxon>
        <taxon>Pyroglyphidae</taxon>
        <taxon>Dermatophagoidinae</taxon>
        <taxon>Dermatophagoides</taxon>
    </lineage>
</organism>